<dbReference type="Pfam" id="PF07833">
    <property type="entry name" value="Cu_amine_oxidN1"/>
    <property type="match status" value="1"/>
</dbReference>
<feature type="domain" description="Copper amine oxidase-like N-terminal" evidence="1">
    <location>
        <begin position="68"/>
        <end position="163"/>
    </location>
</feature>
<name>A0ABX3EQ36_9BACL</name>
<organism evidence="2 3">
    <name type="scientific">Paenibacillus helianthi</name>
    <dbReference type="NCBI Taxonomy" id="1349432"/>
    <lineage>
        <taxon>Bacteria</taxon>
        <taxon>Bacillati</taxon>
        <taxon>Bacillota</taxon>
        <taxon>Bacilli</taxon>
        <taxon>Bacillales</taxon>
        <taxon>Paenibacillaceae</taxon>
        <taxon>Paenibacillus</taxon>
    </lineage>
</organism>
<sequence length="658" mass="71987">MEMLKHRQKNSGLPVEVRRMTISRMMRCGMCALLAVLMLLAGLPLRQAQAAEQKQLQLNLKVGSTTATVNGEKVMIQKPIEVNGTVLVPLGIFKKAFGSTVSLEADNVVKVMYGPHTGAMTIGSTTAWKDGVKITLPVAPRMVSGTLLVPMRFVAGVLGARVSPGSSGGLLITLSPSEIDEETPGSSGIDSDVGKTRIGNSYYGWSMNYPSGLVVGDSGGNESVATFTNTENLYYLEVHVSPLEIAADPDELLERLVRAAEEGGETILDRVVFPNAEVPYARIVSKDSSGALWEGRQYYSNGKLYELYLTDDNAGNYKDLNPYASLLNSFIPSFNAGDKSIRDLSTVKNGLREGYNDDYGITLQVPAGWTMDDQHLYYESNKGSHLLVKVSSAPSGSTLENWSKDLDSQVSDTFMPGAYTMQKDIEAVVSGEPVRVKETDLNPGSGWSTKYQILLQKSGYRYYVEYLAAAGQDEDKARFKTILSSIDIDFSRIKENFGRLETDDYIALRSQAVTKSSKTYGYSINIPRLWIPYQDVFESQTVEYRFTGGRFQINATPEGSVDYAVGLLQSYYKNSKNDPKGPQLISMEEITFAGVPATLLTVRQTRGGIPGHMKQVVFGKNDLVYTLTINVNDANSTPAQQAALDTTLKSFHIAEGGE</sequence>
<dbReference type="RefSeq" id="WP_083606877.1">
    <property type="nucleotide sequence ID" value="NZ_LVWI01000043.1"/>
</dbReference>
<dbReference type="Gene3D" id="3.30.457.10">
    <property type="entry name" value="Copper amine oxidase-like, N-terminal domain"/>
    <property type="match status" value="2"/>
</dbReference>
<proteinExistence type="predicted"/>
<accession>A0ABX3EQ36</accession>
<dbReference type="InterPro" id="IPR012854">
    <property type="entry name" value="Cu_amine_oxidase-like_N"/>
</dbReference>
<dbReference type="Gene3D" id="3.40.1000.10">
    <property type="entry name" value="Mog1/PsbP, alpha/beta/alpha sandwich"/>
    <property type="match status" value="1"/>
</dbReference>
<dbReference type="Proteomes" id="UP000186058">
    <property type="component" value="Unassembled WGS sequence"/>
</dbReference>
<protein>
    <recommendedName>
        <fullName evidence="1">Copper amine oxidase-like N-terminal domain-containing protein</fullName>
    </recommendedName>
</protein>
<dbReference type="SUPFAM" id="SSF55383">
    <property type="entry name" value="Copper amine oxidase, domain N"/>
    <property type="match status" value="2"/>
</dbReference>
<evidence type="ECO:0000313" key="3">
    <source>
        <dbReference type="Proteomes" id="UP000186058"/>
    </source>
</evidence>
<evidence type="ECO:0000313" key="2">
    <source>
        <dbReference type="EMBL" id="OKP85750.1"/>
    </source>
</evidence>
<comment type="caution">
    <text evidence="2">The sequence shown here is derived from an EMBL/GenBank/DDBJ whole genome shotgun (WGS) entry which is preliminary data.</text>
</comment>
<gene>
    <name evidence="2" type="ORF">A3844_15460</name>
</gene>
<keyword evidence="3" id="KW-1185">Reference proteome</keyword>
<dbReference type="EMBL" id="LVWI01000043">
    <property type="protein sequence ID" value="OKP85750.1"/>
    <property type="molecule type" value="Genomic_DNA"/>
</dbReference>
<reference evidence="2 3" key="1">
    <citation type="submission" date="2016-03" db="EMBL/GenBank/DDBJ databases">
        <authorList>
            <person name="Sant'Anna F.H."/>
            <person name="Ambrosini A."/>
            <person name="Souza R."/>
            <person name="Bach E."/>
            <person name="Fernandes G."/>
            <person name="Balsanelli E."/>
            <person name="Baura V.A."/>
            <person name="Souza E.M."/>
            <person name="Passaglia L."/>
        </authorList>
    </citation>
    <scope>NUCLEOTIDE SEQUENCE [LARGE SCALE GENOMIC DNA]</scope>
    <source>
        <strain evidence="2 3">P26E</strain>
    </source>
</reference>
<evidence type="ECO:0000259" key="1">
    <source>
        <dbReference type="Pfam" id="PF07833"/>
    </source>
</evidence>
<dbReference type="InterPro" id="IPR036582">
    <property type="entry name" value="Mao_N_sf"/>
</dbReference>